<name>A0A2P2PI59_RHIMU</name>
<accession>A0A2P2PI59</accession>
<dbReference type="AlphaFoldDB" id="A0A2P2PI59"/>
<evidence type="ECO:0000313" key="1">
    <source>
        <dbReference type="EMBL" id="MBX54372.1"/>
    </source>
</evidence>
<protein>
    <submittedName>
        <fullName evidence="1">Uncharacterized protein</fullName>
    </submittedName>
</protein>
<sequence>MVCFFLQTVFFFLDVASLCLRALMAYIIEIKLIKQSSNLY</sequence>
<reference evidence="1" key="1">
    <citation type="submission" date="2018-02" db="EMBL/GenBank/DDBJ databases">
        <title>Rhizophora mucronata_Transcriptome.</title>
        <authorList>
            <person name="Meera S.P."/>
            <person name="Sreeshan A."/>
            <person name="Augustine A."/>
        </authorList>
    </citation>
    <scope>NUCLEOTIDE SEQUENCE</scope>
    <source>
        <tissue evidence="1">Leaf</tissue>
    </source>
</reference>
<proteinExistence type="predicted"/>
<organism evidence="1">
    <name type="scientific">Rhizophora mucronata</name>
    <name type="common">Asiatic mangrove</name>
    <dbReference type="NCBI Taxonomy" id="61149"/>
    <lineage>
        <taxon>Eukaryota</taxon>
        <taxon>Viridiplantae</taxon>
        <taxon>Streptophyta</taxon>
        <taxon>Embryophyta</taxon>
        <taxon>Tracheophyta</taxon>
        <taxon>Spermatophyta</taxon>
        <taxon>Magnoliopsida</taxon>
        <taxon>eudicotyledons</taxon>
        <taxon>Gunneridae</taxon>
        <taxon>Pentapetalae</taxon>
        <taxon>rosids</taxon>
        <taxon>fabids</taxon>
        <taxon>Malpighiales</taxon>
        <taxon>Rhizophoraceae</taxon>
        <taxon>Rhizophora</taxon>
    </lineage>
</organism>
<dbReference type="EMBL" id="GGEC01073888">
    <property type="protein sequence ID" value="MBX54372.1"/>
    <property type="molecule type" value="Transcribed_RNA"/>
</dbReference>